<dbReference type="Proteomes" id="UP001055108">
    <property type="component" value="Unassembled WGS sequence"/>
</dbReference>
<evidence type="ECO:0000313" key="2">
    <source>
        <dbReference type="EMBL" id="GJD81425.1"/>
    </source>
</evidence>
<evidence type="ECO:0000256" key="1">
    <source>
        <dbReference type="SAM" id="MobiDB-lite"/>
    </source>
</evidence>
<feature type="compositionally biased region" description="Polar residues" evidence="1">
    <location>
        <begin position="25"/>
        <end position="37"/>
    </location>
</feature>
<keyword evidence="3" id="KW-1185">Reference proteome</keyword>
<evidence type="ECO:0000313" key="3">
    <source>
        <dbReference type="Proteomes" id="UP001055108"/>
    </source>
</evidence>
<protein>
    <submittedName>
        <fullName evidence="2">Uncharacterized protein</fullName>
    </submittedName>
</protein>
<dbReference type="EMBL" id="BPQM01000137">
    <property type="protein sequence ID" value="GJD81425.1"/>
    <property type="molecule type" value="Genomic_DNA"/>
</dbReference>
<reference evidence="2" key="1">
    <citation type="journal article" date="2016" name="Front. Microbiol.">
        <title>Genome Sequence of the Piezophilic, Mesophilic Sulfate-Reducing Bacterium Desulfovibrio indicus J2T.</title>
        <authorList>
            <person name="Cao J."/>
            <person name="Maignien L."/>
            <person name="Shao Z."/>
            <person name="Alain K."/>
            <person name="Jebbar M."/>
        </authorList>
    </citation>
    <scope>NUCLEOTIDE SEQUENCE</scope>
    <source>
        <strain evidence="2">NBRC 103626</strain>
    </source>
</reference>
<gene>
    <name evidence="2" type="ORF">NBEOAGPD_4673</name>
</gene>
<feature type="region of interest" description="Disordered" evidence="1">
    <location>
        <begin position="1"/>
        <end position="47"/>
    </location>
</feature>
<comment type="caution">
    <text evidence="2">The sequence shown here is derived from an EMBL/GenBank/DDBJ whole genome shotgun (WGS) entry which is preliminary data.</text>
</comment>
<reference evidence="2" key="2">
    <citation type="submission" date="2021-08" db="EMBL/GenBank/DDBJ databases">
        <authorList>
            <person name="Tani A."/>
            <person name="Ola A."/>
            <person name="Ogura Y."/>
            <person name="Katsura K."/>
            <person name="Hayashi T."/>
        </authorList>
    </citation>
    <scope>NUCLEOTIDE SEQUENCE</scope>
    <source>
        <strain evidence="2">NBRC 103626</strain>
    </source>
</reference>
<sequence length="77" mass="8174">MLRPRAETMPAETEPPSPNGLPIAITQSPGRSFSESPKGTALSGRSGVGFTRSTARSIFESLPMISAFSFVPSCRMT</sequence>
<dbReference type="AlphaFoldDB" id="A0AA37HTL2"/>
<proteinExistence type="predicted"/>
<name>A0AA37HTL2_9HYPH</name>
<accession>A0AA37HTL2</accession>
<organism evidence="2 3">
    <name type="scientific">Methylobacterium gregans</name>
    <dbReference type="NCBI Taxonomy" id="374424"/>
    <lineage>
        <taxon>Bacteria</taxon>
        <taxon>Pseudomonadati</taxon>
        <taxon>Pseudomonadota</taxon>
        <taxon>Alphaproteobacteria</taxon>
        <taxon>Hyphomicrobiales</taxon>
        <taxon>Methylobacteriaceae</taxon>
        <taxon>Methylobacterium</taxon>
    </lineage>
</organism>